<feature type="compositionally biased region" description="Polar residues" evidence="3">
    <location>
        <begin position="1"/>
        <end position="12"/>
    </location>
</feature>
<dbReference type="Proteomes" id="UP001500603">
    <property type="component" value="Unassembled WGS sequence"/>
</dbReference>
<reference evidence="6" key="1">
    <citation type="journal article" date="2019" name="Int. J. Syst. Evol. Microbiol.">
        <title>The Global Catalogue of Microorganisms (GCM) 10K type strain sequencing project: providing services to taxonomists for standard genome sequencing and annotation.</title>
        <authorList>
            <consortium name="The Broad Institute Genomics Platform"/>
            <consortium name="The Broad Institute Genome Sequencing Center for Infectious Disease"/>
            <person name="Wu L."/>
            <person name="Ma J."/>
        </authorList>
    </citation>
    <scope>NUCLEOTIDE SEQUENCE [LARGE SCALE GENOMIC DNA]</scope>
    <source>
        <strain evidence="6">JCM 18298</strain>
    </source>
</reference>
<proteinExistence type="predicted"/>
<dbReference type="CDD" id="cd04301">
    <property type="entry name" value="NAT_SF"/>
    <property type="match status" value="1"/>
</dbReference>
<evidence type="ECO:0000256" key="3">
    <source>
        <dbReference type="SAM" id="MobiDB-lite"/>
    </source>
</evidence>
<evidence type="ECO:0000313" key="5">
    <source>
        <dbReference type="EMBL" id="GAA5058751.1"/>
    </source>
</evidence>
<organism evidence="5 6">
    <name type="scientific">Nocardia callitridis</name>
    <dbReference type="NCBI Taxonomy" id="648753"/>
    <lineage>
        <taxon>Bacteria</taxon>
        <taxon>Bacillati</taxon>
        <taxon>Actinomycetota</taxon>
        <taxon>Actinomycetes</taxon>
        <taxon>Mycobacteriales</taxon>
        <taxon>Nocardiaceae</taxon>
        <taxon>Nocardia</taxon>
    </lineage>
</organism>
<keyword evidence="2" id="KW-0012">Acyltransferase</keyword>
<dbReference type="PANTHER" id="PTHR43877">
    <property type="entry name" value="AMINOALKYLPHOSPHONATE N-ACETYLTRANSFERASE-RELATED-RELATED"/>
    <property type="match status" value="1"/>
</dbReference>
<name>A0ABP9KJT6_9NOCA</name>
<keyword evidence="1" id="KW-0808">Transferase</keyword>
<dbReference type="EMBL" id="BAABJM010000003">
    <property type="protein sequence ID" value="GAA5058751.1"/>
    <property type="molecule type" value="Genomic_DNA"/>
</dbReference>
<comment type="caution">
    <text evidence="5">The sequence shown here is derived from an EMBL/GenBank/DDBJ whole genome shotgun (WGS) entry which is preliminary data.</text>
</comment>
<accession>A0ABP9KJT6</accession>
<evidence type="ECO:0000256" key="1">
    <source>
        <dbReference type="ARBA" id="ARBA00022679"/>
    </source>
</evidence>
<protein>
    <submittedName>
        <fullName evidence="5">GNAT family N-acetyltransferase</fullName>
    </submittedName>
</protein>
<dbReference type="SUPFAM" id="SSF55729">
    <property type="entry name" value="Acyl-CoA N-acyltransferases (Nat)"/>
    <property type="match status" value="1"/>
</dbReference>
<dbReference type="PROSITE" id="PS51186">
    <property type="entry name" value="GNAT"/>
    <property type="match status" value="1"/>
</dbReference>
<dbReference type="InterPro" id="IPR016181">
    <property type="entry name" value="Acyl_CoA_acyltransferase"/>
</dbReference>
<dbReference type="Pfam" id="PF00583">
    <property type="entry name" value="Acetyltransf_1"/>
    <property type="match status" value="1"/>
</dbReference>
<evidence type="ECO:0000256" key="2">
    <source>
        <dbReference type="ARBA" id="ARBA00023315"/>
    </source>
</evidence>
<keyword evidence="6" id="KW-1185">Reference proteome</keyword>
<dbReference type="InterPro" id="IPR050832">
    <property type="entry name" value="Bact_Acetyltransf"/>
</dbReference>
<dbReference type="InterPro" id="IPR000182">
    <property type="entry name" value="GNAT_dom"/>
</dbReference>
<feature type="region of interest" description="Disordered" evidence="3">
    <location>
        <begin position="1"/>
        <end position="21"/>
    </location>
</feature>
<feature type="domain" description="N-acetyltransferase" evidence="4">
    <location>
        <begin position="1"/>
        <end position="171"/>
    </location>
</feature>
<evidence type="ECO:0000259" key="4">
    <source>
        <dbReference type="PROSITE" id="PS51186"/>
    </source>
</evidence>
<sequence>MSLKNSSPMQDSTARRRVHRVAQDDPLAQPLLAELALEYSNRYGGGVGEMHTALREHPATAFAAPDGALLVVTEDTVPVAGGAFQRYDAETAELKRIWTAREHRRRGLGQFVVEQLELEIARRGYRRVYLTTGWRQPEAVALYLATGYTARYDASVPAAQIGPHPFEKYLAAGEWGETA</sequence>
<evidence type="ECO:0000313" key="6">
    <source>
        <dbReference type="Proteomes" id="UP001500603"/>
    </source>
</evidence>
<dbReference type="Gene3D" id="3.40.630.30">
    <property type="match status" value="1"/>
</dbReference>
<gene>
    <name evidence="5" type="ORF">GCM10023318_38450</name>
</gene>
<dbReference type="PANTHER" id="PTHR43877:SF2">
    <property type="entry name" value="AMINOALKYLPHOSPHONATE N-ACETYLTRANSFERASE-RELATED"/>
    <property type="match status" value="1"/>
</dbReference>